<dbReference type="InterPro" id="IPR006073">
    <property type="entry name" value="GTP-bd"/>
</dbReference>
<feature type="domain" description="OBG-type G" evidence="10">
    <location>
        <begin position="170"/>
        <end position="342"/>
    </location>
</feature>
<keyword evidence="4" id="KW-0547">Nucleotide-binding</keyword>
<dbReference type="GO" id="GO:1902626">
    <property type="term" value="P:assembly of large subunit precursor of preribosome"/>
    <property type="evidence" value="ECO:0007669"/>
    <property type="project" value="UniProtKB-ARBA"/>
</dbReference>
<keyword evidence="5" id="KW-0342">GTP-binding</keyword>
<keyword evidence="6 7" id="KW-0539">Nucleus</keyword>
<evidence type="ECO:0000313" key="11">
    <source>
        <dbReference type="EMBL" id="TPX70747.1"/>
    </source>
</evidence>
<comment type="caution">
    <text evidence="11">The sequence shown here is derived from an EMBL/GenBank/DDBJ whole genome shotgun (WGS) entry which is preliminary data.</text>
</comment>
<evidence type="ECO:0000256" key="4">
    <source>
        <dbReference type="ARBA" id="ARBA00022741"/>
    </source>
</evidence>
<sequence>MGSYYNFKKVQVVPKAMDFIDIVLSKIQRKTPTVVHPNYQISRIRQFYMKKVKFGQDCFDEKLDQILTDFPKLDEIHPFYADLMNVLYDRDHYKLALGQIATCKHLIDSVAKDYARLLKFGDSLFRCKQLKKAALGRMCTIMKRQKDSLAYLEQVRQHLARLPSIDPNTRTLLVCGYPNVGKSSFMNKLTRAEVEVQPYAFTTKSLFVGHMDYKNLRWQVIDTPGILDHPLEQRNTIEMQSITALAHLRAAVLFFIDLSEQCGYTVAAQCNLFESIKPLFSNKPTLLVVNKIDSMRIQELSGPERARFDALVADGDVTVCEMSTYTDEGVMETKKSACDKLLASRVEQKLRGTKINDVLQKLHLAQPLARDEKPRPHAIPESAANRVKLDKSDPNRKKLEVDLEVENGGAGVYNVDLKKLYQLKDHEWKYDKIPEIMDGKNVADFFDEDIETRLEELEREEERLEREGFYDDAEVEMEDSDEEALMEAAKEVEKKKQLLMRESWLKKSKNRAIMPAKFKKRSPADMASAFAERGMDVEERSRSLVRKRGRSESRAAVSREPSQALSLAREQSLAAKRHKSSASVTRDRSTMGIKNAAQKTESEKVLHFAQRPRNMMAKASESDRRILTKMPKHLFSGKRGSGSASHR</sequence>
<evidence type="ECO:0000256" key="1">
    <source>
        <dbReference type="ARBA" id="ARBA00002889"/>
    </source>
</evidence>
<accession>A0A507F565</accession>
<evidence type="ECO:0000256" key="8">
    <source>
        <dbReference type="SAM" id="Coils"/>
    </source>
</evidence>
<evidence type="ECO:0000256" key="3">
    <source>
        <dbReference type="ARBA" id="ARBA00022517"/>
    </source>
</evidence>
<dbReference type="GO" id="GO:0005730">
    <property type="term" value="C:nucleolus"/>
    <property type="evidence" value="ECO:0007669"/>
    <property type="project" value="UniProtKB-SubCell"/>
</dbReference>
<dbReference type="CDD" id="cd01897">
    <property type="entry name" value="NOG"/>
    <property type="match status" value="1"/>
</dbReference>
<dbReference type="PANTHER" id="PTHR45759">
    <property type="entry name" value="NUCLEOLAR GTP-BINDING PROTEIN 1"/>
    <property type="match status" value="1"/>
</dbReference>
<dbReference type="GO" id="GO:0005525">
    <property type="term" value="F:GTP binding"/>
    <property type="evidence" value="ECO:0007669"/>
    <property type="project" value="UniProtKB-KW"/>
</dbReference>
<feature type="region of interest" description="Disordered" evidence="9">
    <location>
        <begin position="515"/>
        <end position="647"/>
    </location>
</feature>
<evidence type="ECO:0000313" key="12">
    <source>
        <dbReference type="Proteomes" id="UP000320333"/>
    </source>
</evidence>
<proteinExistence type="inferred from homology"/>
<dbReference type="InterPro" id="IPR010674">
    <property type="entry name" value="NOG1_Rossman_fold_dom"/>
</dbReference>
<dbReference type="InterPro" id="IPR024926">
    <property type="entry name" value="NOG1"/>
</dbReference>
<evidence type="ECO:0000256" key="5">
    <source>
        <dbReference type="ARBA" id="ARBA00023134"/>
    </source>
</evidence>
<dbReference type="PIRSF" id="PIRSF038919">
    <property type="entry name" value="NOG1"/>
    <property type="match status" value="1"/>
</dbReference>
<gene>
    <name evidence="11" type="ORF">CcCBS67573_g06442</name>
</gene>
<dbReference type="InterPro" id="IPR031167">
    <property type="entry name" value="G_OBG"/>
</dbReference>
<keyword evidence="8" id="KW-0175">Coiled coil</keyword>
<dbReference type="PROSITE" id="PS51710">
    <property type="entry name" value="G_OBG"/>
    <property type="match status" value="1"/>
</dbReference>
<dbReference type="InterPro" id="IPR041623">
    <property type="entry name" value="NOG1_N"/>
</dbReference>
<dbReference type="FunFam" id="1.20.120.1190:FF:000001">
    <property type="entry name" value="Nucleolar GTP-binding protein 1"/>
    <property type="match status" value="1"/>
</dbReference>
<dbReference type="FunFam" id="3.40.50.300:FF:000496">
    <property type="entry name" value="Nucleolar GTP-binding protein 1"/>
    <property type="match status" value="1"/>
</dbReference>
<feature type="coiled-coil region" evidence="8">
    <location>
        <begin position="447"/>
        <end position="502"/>
    </location>
</feature>
<dbReference type="SUPFAM" id="SSF52540">
    <property type="entry name" value="P-loop containing nucleoside triphosphate hydrolases"/>
    <property type="match status" value="1"/>
</dbReference>
<reference evidence="11 12" key="1">
    <citation type="journal article" date="2019" name="Sci. Rep.">
        <title>Comparative genomics of chytrid fungi reveal insights into the obligate biotrophic and pathogenic lifestyle of Synchytrium endobioticum.</title>
        <authorList>
            <person name="van de Vossenberg B.T.L.H."/>
            <person name="Warris S."/>
            <person name="Nguyen H.D.T."/>
            <person name="van Gent-Pelzer M.P.E."/>
            <person name="Joly D.L."/>
            <person name="van de Geest H.C."/>
            <person name="Bonants P.J.M."/>
            <person name="Smith D.S."/>
            <person name="Levesque C.A."/>
            <person name="van der Lee T.A.J."/>
        </authorList>
    </citation>
    <scope>NUCLEOTIDE SEQUENCE [LARGE SCALE GENOMIC DNA]</scope>
    <source>
        <strain evidence="11 12">CBS 675.73</strain>
    </source>
</reference>
<evidence type="ECO:0000256" key="9">
    <source>
        <dbReference type="SAM" id="MobiDB-lite"/>
    </source>
</evidence>
<dbReference type="STRING" id="246404.A0A507F565"/>
<comment type="similarity">
    <text evidence="7">Belongs to the TRAFAC class OBG-HflX-like GTPase superfamily. OBG GTPase family. NOG subfamily.</text>
</comment>
<comment type="function">
    <text evidence="1 7">Involved in the biogenesis of the 60S ribosomal subunit.</text>
</comment>
<dbReference type="Pfam" id="PF06858">
    <property type="entry name" value="NOG1"/>
    <property type="match status" value="1"/>
</dbReference>
<dbReference type="AlphaFoldDB" id="A0A507F565"/>
<dbReference type="PRINTS" id="PR00326">
    <property type="entry name" value="GTP1OBG"/>
</dbReference>
<feature type="compositionally biased region" description="Basic and acidic residues" evidence="9">
    <location>
        <begin position="533"/>
        <end position="542"/>
    </location>
</feature>
<protein>
    <recommendedName>
        <fullName evidence="7">Nucleolar GTP-binding protein 1</fullName>
    </recommendedName>
</protein>
<dbReference type="Pfam" id="PF08155">
    <property type="entry name" value="NOGCT"/>
    <property type="match status" value="1"/>
</dbReference>
<evidence type="ECO:0000256" key="6">
    <source>
        <dbReference type="ARBA" id="ARBA00023242"/>
    </source>
</evidence>
<comment type="subcellular location">
    <subcellularLocation>
        <location evidence="2 7">Nucleus</location>
        <location evidence="2 7">Nucleolus</location>
    </subcellularLocation>
</comment>
<dbReference type="Gene3D" id="1.20.120.1190">
    <property type="match status" value="1"/>
</dbReference>
<dbReference type="Gene3D" id="3.40.50.300">
    <property type="entry name" value="P-loop containing nucleotide triphosphate hydrolases"/>
    <property type="match status" value="1"/>
</dbReference>
<organism evidence="11 12">
    <name type="scientific">Chytriomyces confervae</name>
    <dbReference type="NCBI Taxonomy" id="246404"/>
    <lineage>
        <taxon>Eukaryota</taxon>
        <taxon>Fungi</taxon>
        <taxon>Fungi incertae sedis</taxon>
        <taxon>Chytridiomycota</taxon>
        <taxon>Chytridiomycota incertae sedis</taxon>
        <taxon>Chytridiomycetes</taxon>
        <taxon>Chytridiales</taxon>
        <taxon>Chytriomycetaceae</taxon>
        <taxon>Chytriomyces</taxon>
    </lineage>
</organism>
<evidence type="ECO:0000256" key="2">
    <source>
        <dbReference type="ARBA" id="ARBA00004604"/>
    </source>
</evidence>
<name>A0A507F565_9FUNG</name>
<keyword evidence="12" id="KW-1185">Reference proteome</keyword>
<dbReference type="Proteomes" id="UP000320333">
    <property type="component" value="Unassembled WGS sequence"/>
</dbReference>
<keyword evidence="3 7" id="KW-0690">Ribosome biogenesis</keyword>
<evidence type="ECO:0000259" key="10">
    <source>
        <dbReference type="PROSITE" id="PS51710"/>
    </source>
</evidence>
<dbReference type="InterPro" id="IPR027417">
    <property type="entry name" value="P-loop_NTPase"/>
</dbReference>
<dbReference type="OrthoDB" id="415015at2759"/>
<dbReference type="InterPro" id="IPR012973">
    <property type="entry name" value="NOG_C"/>
</dbReference>
<evidence type="ECO:0000256" key="7">
    <source>
        <dbReference type="PIRNR" id="PIRNR038919"/>
    </source>
</evidence>
<dbReference type="Pfam" id="PF17835">
    <property type="entry name" value="NOG1_N"/>
    <property type="match status" value="1"/>
</dbReference>
<dbReference type="EMBL" id="QEAP01000276">
    <property type="protein sequence ID" value="TPX70747.1"/>
    <property type="molecule type" value="Genomic_DNA"/>
</dbReference>